<dbReference type="HOGENOM" id="CLU_2623765_0_0_1"/>
<name>A0A024S703_HYPJR</name>
<organism evidence="1 2">
    <name type="scientific">Hypocrea jecorina (strain ATCC 56765 / BCRC 32924 / NRRL 11460 / Rut C-30)</name>
    <name type="common">Trichoderma reesei</name>
    <dbReference type="NCBI Taxonomy" id="1344414"/>
    <lineage>
        <taxon>Eukaryota</taxon>
        <taxon>Fungi</taxon>
        <taxon>Dikarya</taxon>
        <taxon>Ascomycota</taxon>
        <taxon>Pezizomycotina</taxon>
        <taxon>Sordariomycetes</taxon>
        <taxon>Hypocreomycetidae</taxon>
        <taxon>Hypocreales</taxon>
        <taxon>Hypocreaceae</taxon>
        <taxon>Trichoderma</taxon>
    </lineage>
</organism>
<sequence>MAAFPHASCRWFSTYCIQQVVWRASRRMDSCCDAYPLLGIICGRKGNRVFLLWQTRQCCHDANLGAMENKLRRGTQGK</sequence>
<gene>
    <name evidence="1" type="ORF">M419DRAFT_124227</name>
</gene>
<dbReference type="KEGG" id="trr:M419DRAFT_124227"/>
<evidence type="ECO:0000313" key="1">
    <source>
        <dbReference type="EMBL" id="ETR99961.1"/>
    </source>
</evidence>
<dbReference type="Proteomes" id="UP000024376">
    <property type="component" value="Unassembled WGS sequence"/>
</dbReference>
<dbReference type="AlphaFoldDB" id="A0A024S703"/>
<proteinExistence type="predicted"/>
<evidence type="ECO:0000313" key="2">
    <source>
        <dbReference type="Proteomes" id="UP000024376"/>
    </source>
</evidence>
<dbReference type="EMBL" id="KI911154">
    <property type="protein sequence ID" value="ETR99961.1"/>
    <property type="molecule type" value="Genomic_DNA"/>
</dbReference>
<accession>A0A024S703</accession>
<protein>
    <submittedName>
        <fullName evidence="1">Uncharacterized protein</fullName>
    </submittedName>
</protein>
<reference evidence="2" key="1">
    <citation type="journal article" date="2013" name="Ind. Biotechnol.">
        <title>Comparative genomics analysis of Trichoderma reesei strains.</title>
        <authorList>
            <person name="Koike H."/>
            <person name="Aerts A."/>
            <person name="LaButti K."/>
            <person name="Grigoriev I.V."/>
            <person name="Baker S.E."/>
        </authorList>
    </citation>
    <scope>NUCLEOTIDE SEQUENCE [LARGE SCALE GENOMIC DNA]</scope>
    <source>
        <strain evidence="2">ATCC 56765 / BCRC 32924 / NRRL 11460 / Rut C-30</strain>
    </source>
</reference>